<keyword evidence="8" id="KW-1185">Reference proteome</keyword>
<feature type="disulfide bond" description="Redox-active" evidence="6">
    <location>
        <begin position="284"/>
        <end position="287"/>
    </location>
</feature>
<dbReference type="NCBIfam" id="NF001033">
    <property type="entry name" value="PRK00114.1"/>
    <property type="match status" value="1"/>
</dbReference>
<dbReference type="SUPFAM" id="SSF64397">
    <property type="entry name" value="Hsp33 domain"/>
    <property type="match status" value="1"/>
</dbReference>
<dbReference type="GO" id="GO:0005737">
    <property type="term" value="C:cytoplasm"/>
    <property type="evidence" value="ECO:0007669"/>
    <property type="project" value="UniProtKB-SubCell"/>
</dbReference>
<dbReference type="PANTHER" id="PTHR30111:SF1">
    <property type="entry name" value="33 KDA CHAPERONIN"/>
    <property type="match status" value="1"/>
</dbReference>
<dbReference type="CDD" id="cd00498">
    <property type="entry name" value="Hsp33"/>
    <property type="match status" value="1"/>
</dbReference>
<keyword evidence="4 6" id="KW-0143">Chaperone</keyword>
<dbReference type="SUPFAM" id="SSF118352">
    <property type="entry name" value="HSP33 redox switch-like"/>
    <property type="match status" value="1"/>
</dbReference>
<organism evidence="7 8">
    <name type="scientific">Tumidithrix elongata BACA0141</name>
    <dbReference type="NCBI Taxonomy" id="2716417"/>
    <lineage>
        <taxon>Bacteria</taxon>
        <taxon>Bacillati</taxon>
        <taxon>Cyanobacteriota</taxon>
        <taxon>Cyanophyceae</taxon>
        <taxon>Pseudanabaenales</taxon>
        <taxon>Pseudanabaenaceae</taxon>
        <taxon>Tumidithrix</taxon>
        <taxon>Tumidithrix elongata</taxon>
    </lineage>
</organism>
<comment type="caution">
    <text evidence="7">The sequence shown here is derived from an EMBL/GenBank/DDBJ whole genome shotgun (WGS) entry which is preliminary data.</text>
</comment>
<evidence type="ECO:0000256" key="5">
    <source>
        <dbReference type="ARBA" id="ARBA00023284"/>
    </source>
</evidence>
<evidence type="ECO:0000256" key="1">
    <source>
        <dbReference type="ARBA" id="ARBA00022490"/>
    </source>
</evidence>
<dbReference type="Gene3D" id="3.90.1280.10">
    <property type="entry name" value="HSP33 redox switch-like"/>
    <property type="match status" value="1"/>
</dbReference>
<keyword evidence="5 6" id="KW-0676">Redox-active center</keyword>
<keyword evidence="2 6" id="KW-0862">Zinc</keyword>
<dbReference type="Proteomes" id="UP001333818">
    <property type="component" value="Unassembled WGS sequence"/>
</dbReference>
<evidence type="ECO:0000256" key="4">
    <source>
        <dbReference type="ARBA" id="ARBA00023186"/>
    </source>
</evidence>
<dbReference type="PANTHER" id="PTHR30111">
    <property type="entry name" value="33 KDA CHAPERONIN"/>
    <property type="match status" value="1"/>
</dbReference>
<sequence length="313" mass="33270">MVDQLIRATAADGGVRVVGVIATQLTNEASRRHKLSTVATAALGRAMSASLLLASSMKRPHSRVNIRVAGDGNLGLVFADAGMDGTVRGFVANPSFDLPLNADGDPDVQEAIGKTGFLRVMRDVGYGDPFASTVELVSGEIGEDVAWYLASSEQTFSKLMVGEFIGDSDLPNGDASSRKGVNVSAGILLQILPKAARDENLMAQIDARVEASEGLTSLLKQGKSLEQIMSEILGDLNLHIFPATQPVKFQCPCSLERVLGALKMFGEAELKDMIAKDNGAEATCHFCAEVYRADSQQLEEIINGLKAETSVNN</sequence>
<dbReference type="RefSeq" id="WP_330482438.1">
    <property type="nucleotide sequence ID" value="NZ_JAZBJZ010000011.1"/>
</dbReference>
<dbReference type="Pfam" id="PF01430">
    <property type="entry name" value="HSP33"/>
    <property type="match status" value="1"/>
</dbReference>
<evidence type="ECO:0000256" key="6">
    <source>
        <dbReference type="HAMAP-Rule" id="MF_00117"/>
    </source>
</evidence>
<dbReference type="InterPro" id="IPR016154">
    <property type="entry name" value="Heat_shock_Hsp33_C"/>
</dbReference>
<dbReference type="GO" id="GO:0051082">
    <property type="term" value="F:unfolded protein binding"/>
    <property type="evidence" value="ECO:0007669"/>
    <property type="project" value="UniProtKB-UniRule"/>
</dbReference>
<dbReference type="PIRSF" id="PIRSF005261">
    <property type="entry name" value="Heat_shock_Hsp33"/>
    <property type="match status" value="1"/>
</dbReference>
<dbReference type="GO" id="GO:0042026">
    <property type="term" value="P:protein refolding"/>
    <property type="evidence" value="ECO:0007669"/>
    <property type="project" value="TreeGrafter"/>
</dbReference>
<evidence type="ECO:0000256" key="3">
    <source>
        <dbReference type="ARBA" id="ARBA00023157"/>
    </source>
</evidence>
<protein>
    <recommendedName>
        <fullName evidence="6">33 kDa chaperonin</fullName>
    </recommendedName>
    <alternativeName>
        <fullName evidence="6">Heat shock protein 33 homolog</fullName>
        <shortName evidence="6">HSP33</shortName>
    </alternativeName>
</protein>
<feature type="disulfide bond" description="Redox-active" evidence="6">
    <location>
        <begin position="251"/>
        <end position="253"/>
    </location>
</feature>
<dbReference type="Gene3D" id="3.55.30.10">
    <property type="entry name" value="Hsp33 domain"/>
    <property type="match status" value="1"/>
</dbReference>
<evidence type="ECO:0000313" key="7">
    <source>
        <dbReference type="EMBL" id="MEE3716014.1"/>
    </source>
</evidence>
<dbReference type="AlphaFoldDB" id="A0AAW9PW42"/>
<accession>A0AAW9PW42</accession>
<dbReference type="InterPro" id="IPR016153">
    <property type="entry name" value="Heat_shock_Hsp33_N"/>
</dbReference>
<dbReference type="EMBL" id="JAZBJZ010000011">
    <property type="protein sequence ID" value="MEE3716014.1"/>
    <property type="molecule type" value="Genomic_DNA"/>
</dbReference>
<comment type="PTM">
    <text evidence="6">Under oxidizing conditions two disulfide bonds are formed involving the reactive cysteines. Under reducing conditions zinc is bound to the reactive cysteines and the protein is inactive.</text>
</comment>
<gene>
    <name evidence="6 7" type="primary">hslO</name>
    <name evidence="7" type="ORF">V2H45_04545</name>
</gene>
<keyword evidence="3 6" id="KW-1015">Disulfide bond</keyword>
<proteinExistence type="inferred from homology"/>
<reference evidence="7" key="1">
    <citation type="submission" date="2024-01" db="EMBL/GenBank/DDBJ databases">
        <title>Bank of Algae and Cyanobacteria of the Azores (BACA) strain genomes.</title>
        <authorList>
            <person name="Luz R."/>
            <person name="Cordeiro R."/>
            <person name="Fonseca A."/>
            <person name="Goncalves V."/>
        </authorList>
    </citation>
    <scope>NUCLEOTIDE SEQUENCE</scope>
    <source>
        <strain evidence="7">BACA0141</strain>
    </source>
</reference>
<evidence type="ECO:0000256" key="2">
    <source>
        <dbReference type="ARBA" id="ARBA00022833"/>
    </source>
</evidence>
<comment type="similarity">
    <text evidence="6">Belongs to the HSP33 family.</text>
</comment>
<comment type="subcellular location">
    <subcellularLocation>
        <location evidence="6">Cytoplasm</location>
    </subcellularLocation>
</comment>
<dbReference type="HAMAP" id="MF_00117">
    <property type="entry name" value="HslO"/>
    <property type="match status" value="1"/>
</dbReference>
<evidence type="ECO:0000313" key="8">
    <source>
        <dbReference type="Proteomes" id="UP001333818"/>
    </source>
</evidence>
<comment type="function">
    <text evidence="6">Redox regulated molecular chaperone. Protects both thermally unfolding and oxidatively damaged proteins from irreversible aggregation. Plays an important role in the bacterial defense system toward oxidative stress.</text>
</comment>
<dbReference type="GO" id="GO:0044183">
    <property type="term" value="F:protein folding chaperone"/>
    <property type="evidence" value="ECO:0007669"/>
    <property type="project" value="TreeGrafter"/>
</dbReference>
<keyword evidence="1 6" id="KW-0963">Cytoplasm</keyword>
<name>A0AAW9PW42_9CYAN</name>
<dbReference type="InterPro" id="IPR000397">
    <property type="entry name" value="Heat_shock_Hsp33"/>
</dbReference>